<dbReference type="AlphaFoldDB" id="A0A1V6N2P0"/>
<dbReference type="CDD" id="cd02068">
    <property type="entry name" value="radical_SAM_B12_BD"/>
    <property type="match status" value="1"/>
</dbReference>
<evidence type="ECO:0000256" key="8">
    <source>
        <dbReference type="SAM" id="Phobius"/>
    </source>
</evidence>
<dbReference type="InterPro" id="IPR023404">
    <property type="entry name" value="rSAM_horseshoe"/>
</dbReference>
<sequence>MKILMVYPSHSWYMRIYRKIKKIPNSSLGTKHGIGYIINYAKSNDEIVDFLELESVSWKEFKRIVKNYDIVGYSIISMNYNIAMKAIKINKKENPNVTIIVGGVDPSVSTEKYENSHLIDYIIRGEGEISFLEIIKAKIEELGGNQLGDNRTDRFKKVIEGKKIENLDNLDFVNRDIVSHSKSPNPLLLKEPHFSILTSRACLYNCKFCAPASKKMFGKKIRTRSAENVVQELIYLKNKYGLKSVTFESDNFLQDREWLINFIDCLKKSKLKINFNIHGRSNNIIKNHDLIKELKILGLIEVFIGIESGSDKILRYFKKGTSVDMNKKAVNILKNNNIKIQASFISGFPVETKEDIKLTEQFIKENLSNEIFGFSTFVPLPGSFFYEEYKKKGLLFEDSEYSDFNLKRPRIMGVNYYYLSWINFKLFLKYSDSYFSQLSHLIFFIYNIFLITGFYIKYYIKNIIK</sequence>
<dbReference type="PROSITE" id="PS51918">
    <property type="entry name" value="RADICAL_SAM"/>
    <property type="match status" value="1"/>
</dbReference>
<dbReference type="CDD" id="cd01335">
    <property type="entry name" value="Radical_SAM"/>
    <property type="match status" value="1"/>
</dbReference>
<keyword evidence="12" id="KW-1185">Reference proteome</keyword>
<gene>
    <name evidence="11" type="ORF">MBBAR_6c00780</name>
</gene>
<keyword evidence="4" id="KW-0949">S-adenosyl-L-methionine</keyword>
<protein>
    <submittedName>
        <fullName evidence="11">Putative oxidoreductase</fullName>
    </submittedName>
</protein>
<dbReference type="SFLD" id="SFLDG01123">
    <property type="entry name" value="methyltransferase_(Class_B)"/>
    <property type="match status" value="1"/>
</dbReference>
<dbReference type="InterPro" id="IPR051198">
    <property type="entry name" value="BchE-like"/>
</dbReference>
<evidence type="ECO:0000256" key="4">
    <source>
        <dbReference type="ARBA" id="ARBA00022691"/>
    </source>
</evidence>
<dbReference type="PANTHER" id="PTHR43409:SF7">
    <property type="entry name" value="BLL1977 PROTEIN"/>
    <property type="match status" value="1"/>
</dbReference>
<dbReference type="EMBL" id="JXMW01000006">
    <property type="protein sequence ID" value="OQD58968.1"/>
    <property type="molecule type" value="Genomic_DNA"/>
</dbReference>
<dbReference type="SMART" id="SM00729">
    <property type="entry name" value="Elp3"/>
    <property type="match status" value="1"/>
</dbReference>
<dbReference type="InterPro" id="IPR034466">
    <property type="entry name" value="Methyltransferase_Class_B"/>
</dbReference>
<dbReference type="RefSeq" id="WP_158082525.1">
    <property type="nucleotide sequence ID" value="NZ_JXMW01000006.1"/>
</dbReference>
<dbReference type="SUPFAM" id="SSF102114">
    <property type="entry name" value="Radical SAM enzymes"/>
    <property type="match status" value="1"/>
</dbReference>
<dbReference type="GO" id="GO:0051539">
    <property type="term" value="F:4 iron, 4 sulfur cluster binding"/>
    <property type="evidence" value="ECO:0007669"/>
    <property type="project" value="UniProtKB-KW"/>
</dbReference>
<organism evidence="11 12">
    <name type="scientific">Methanobrevibacter arboriphilus JCM 13429 = DSM 1125</name>
    <dbReference type="NCBI Taxonomy" id="1300164"/>
    <lineage>
        <taxon>Archaea</taxon>
        <taxon>Methanobacteriati</taxon>
        <taxon>Methanobacteriota</taxon>
        <taxon>Methanomada group</taxon>
        <taxon>Methanobacteria</taxon>
        <taxon>Methanobacteriales</taxon>
        <taxon>Methanobacteriaceae</taxon>
        <taxon>Methanobrevibacter</taxon>
    </lineage>
</organism>
<keyword evidence="7" id="KW-0411">Iron-sulfur</keyword>
<evidence type="ECO:0000313" key="11">
    <source>
        <dbReference type="EMBL" id="OQD58968.1"/>
    </source>
</evidence>
<keyword evidence="8" id="KW-0812">Transmembrane</keyword>
<feature type="transmembrane region" description="Helical" evidence="8">
    <location>
        <begin position="441"/>
        <end position="460"/>
    </location>
</feature>
<evidence type="ECO:0000256" key="6">
    <source>
        <dbReference type="ARBA" id="ARBA00023004"/>
    </source>
</evidence>
<evidence type="ECO:0000256" key="1">
    <source>
        <dbReference type="ARBA" id="ARBA00001966"/>
    </source>
</evidence>
<evidence type="ECO:0000313" key="12">
    <source>
        <dbReference type="Proteomes" id="UP000191661"/>
    </source>
</evidence>
<dbReference type="OrthoDB" id="2305at2157"/>
<evidence type="ECO:0000259" key="10">
    <source>
        <dbReference type="PROSITE" id="PS51918"/>
    </source>
</evidence>
<accession>A0A1V6N2P0</accession>
<dbReference type="SFLD" id="SFLDS00029">
    <property type="entry name" value="Radical_SAM"/>
    <property type="match status" value="1"/>
</dbReference>
<dbReference type="Gene3D" id="3.40.50.280">
    <property type="entry name" value="Cobalamin-binding domain"/>
    <property type="match status" value="1"/>
</dbReference>
<keyword evidence="8" id="KW-0472">Membrane</keyword>
<evidence type="ECO:0000256" key="5">
    <source>
        <dbReference type="ARBA" id="ARBA00022723"/>
    </source>
</evidence>
<dbReference type="InterPro" id="IPR058240">
    <property type="entry name" value="rSAM_sf"/>
</dbReference>
<keyword evidence="2" id="KW-0489">Methyltransferase</keyword>
<evidence type="ECO:0000259" key="9">
    <source>
        <dbReference type="PROSITE" id="PS51332"/>
    </source>
</evidence>
<feature type="domain" description="Radical SAM core" evidence="10">
    <location>
        <begin position="188"/>
        <end position="423"/>
    </location>
</feature>
<dbReference type="InterPro" id="IPR006638">
    <property type="entry name" value="Elp3/MiaA/NifB-like_rSAM"/>
</dbReference>
<dbReference type="PROSITE" id="PS51332">
    <property type="entry name" value="B12_BINDING"/>
    <property type="match status" value="1"/>
</dbReference>
<dbReference type="Proteomes" id="UP000191661">
    <property type="component" value="Unassembled WGS sequence"/>
</dbReference>
<dbReference type="SFLD" id="SFLDG01082">
    <property type="entry name" value="B12-binding_domain_containing"/>
    <property type="match status" value="1"/>
</dbReference>
<proteinExistence type="predicted"/>
<keyword evidence="8" id="KW-1133">Transmembrane helix</keyword>
<evidence type="ECO:0000256" key="2">
    <source>
        <dbReference type="ARBA" id="ARBA00022603"/>
    </source>
</evidence>
<dbReference type="PANTHER" id="PTHR43409">
    <property type="entry name" value="ANAEROBIC MAGNESIUM-PROTOPORPHYRIN IX MONOMETHYL ESTER CYCLASE-RELATED"/>
    <property type="match status" value="1"/>
</dbReference>
<evidence type="ECO:0000256" key="3">
    <source>
        <dbReference type="ARBA" id="ARBA00022679"/>
    </source>
</evidence>
<dbReference type="InterPro" id="IPR006158">
    <property type="entry name" value="Cobalamin-bd"/>
</dbReference>
<dbReference type="Gene3D" id="3.80.30.20">
    <property type="entry name" value="tm_1862 like domain"/>
    <property type="match status" value="1"/>
</dbReference>
<evidence type="ECO:0000256" key="7">
    <source>
        <dbReference type="ARBA" id="ARBA00023014"/>
    </source>
</evidence>
<dbReference type="Pfam" id="PF02310">
    <property type="entry name" value="B12-binding"/>
    <property type="match status" value="1"/>
</dbReference>
<comment type="cofactor">
    <cofactor evidence="1">
        <name>[4Fe-4S] cluster</name>
        <dbReference type="ChEBI" id="CHEBI:49883"/>
    </cofactor>
</comment>
<keyword evidence="5" id="KW-0479">Metal-binding</keyword>
<comment type="caution">
    <text evidence="11">The sequence shown here is derived from an EMBL/GenBank/DDBJ whole genome shotgun (WGS) entry which is preliminary data.</text>
</comment>
<reference evidence="11 12" key="1">
    <citation type="submission" date="2014-12" db="EMBL/GenBank/DDBJ databases">
        <title>Genome sequence of Methanobrevibacter arboriphilicus DH1, DSM1125.</title>
        <authorList>
            <person name="Poehlein A."/>
            <person name="Thauer R.K."/>
            <person name="Seedorf H."/>
            <person name="Daniel R."/>
        </authorList>
    </citation>
    <scope>NUCLEOTIDE SEQUENCE [LARGE SCALE GENOMIC DNA]</scope>
    <source>
        <strain evidence="11 12">DH1</strain>
    </source>
</reference>
<dbReference type="GO" id="GO:0005829">
    <property type="term" value="C:cytosol"/>
    <property type="evidence" value="ECO:0007669"/>
    <property type="project" value="TreeGrafter"/>
</dbReference>
<dbReference type="GO" id="GO:0003824">
    <property type="term" value="F:catalytic activity"/>
    <property type="evidence" value="ECO:0007669"/>
    <property type="project" value="InterPro"/>
</dbReference>
<dbReference type="GO" id="GO:0031419">
    <property type="term" value="F:cobalamin binding"/>
    <property type="evidence" value="ECO:0007669"/>
    <property type="project" value="InterPro"/>
</dbReference>
<dbReference type="Pfam" id="PF04055">
    <property type="entry name" value="Radical_SAM"/>
    <property type="match status" value="1"/>
</dbReference>
<keyword evidence="6" id="KW-0408">Iron</keyword>
<feature type="domain" description="B12-binding" evidence="9">
    <location>
        <begin position="17"/>
        <end position="145"/>
    </location>
</feature>
<dbReference type="GO" id="GO:0046872">
    <property type="term" value="F:metal ion binding"/>
    <property type="evidence" value="ECO:0007669"/>
    <property type="project" value="UniProtKB-KW"/>
</dbReference>
<name>A0A1V6N2P0_METAZ</name>
<keyword evidence="3" id="KW-0808">Transferase</keyword>
<dbReference type="InterPro" id="IPR007197">
    <property type="entry name" value="rSAM"/>
</dbReference>